<evidence type="ECO:0000259" key="9">
    <source>
        <dbReference type="PROSITE" id="PS50853"/>
    </source>
</evidence>
<name>A0AAV4GQV5_9GAST</name>
<evidence type="ECO:0000256" key="4">
    <source>
        <dbReference type="ARBA" id="ARBA00022989"/>
    </source>
</evidence>
<evidence type="ECO:0000259" key="8">
    <source>
        <dbReference type="PROSITE" id="PS50835"/>
    </source>
</evidence>
<evidence type="ECO:0000256" key="1">
    <source>
        <dbReference type="ARBA" id="ARBA00004479"/>
    </source>
</evidence>
<dbReference type="InterPro" id="IPR003961">
    <property type="entry name" value="FN3_dom"/>
</dbReference>
<feature type="compositionally biased region" description="Acidic residues" evidence="6">
    <location>
        <begin position="708"/>
        <end position="718"/>
    </location>
</feature>
<dbReference type="Pfam" id="PF13882">
    <property type="entry name" value="Bravo_FIGEY"/>
    <property type="match status" value="1"/>
</dbReference>
<dbReference type="Gene3D" id="2.60.40.10">
    <property type="entry name" value="Immunoglobulins"/>
    <property type="match status" value="6"/>
</dbReference>
<evidence type="ECO:0000256" key="6">
    <source>
        <dbReference type="SAM" id="MobiDB-lite"/>
    </source>
</evidence>
<feature type="domain" description="Fibronectin type-III" evidence="9">
    <location>
        <begin position="506"/>
        <end position="605"/>
    </location>
</feature>
<dbReference type="PANTHER" id="PTHR13817:SF166">
    <property type="entry name" value="NEURONAL IGCAM-RELATED"/>
    <property type="match status" value="1"/>
</dbReference>
<dbReference type="PROSITE" id="PS50835">
    <property type="entry name" value="IG_LIKE"/>
    <property type="match status" value="1"/>
</dbReference>
<comment type="subcellular location">
    <subcellularLocation>
        <location evidence="1">Membrane</location>
        <topology evidence="1">Single-pass type I membrane protein</topology>
    </subcellularLocation>
</comment>
<dbReference type="Pfam" id="PF07679">
    <property type="entry name" value="I-set"/>
    <property type="match status" value="1"/>
</dbReference>
<evidence type="ECO:0000256" key="7">
    <source>
        <dbReference type="SAM" id="Phobius"/>
    </source>
</evidence>
<feature type="domain" description="Fibronectin type-III" evidence="9">
    <location>
        <begin position="184"/>
        <end position="284"/>
    </location>
</feature>
<organism evidence="10 11">
    <name type="scientific">Elysia marginata</name>
    <dbReference type="NCBI Taxonomy" id="1093978"/>
    <lineage>
        <taxon>Eukaryota</taxon>
        <taxon>Metazoa</taxon>
        <taxon>Spiralia</taxon>
        <taxon>Lophotrochozoa</taxon>
        <taxon>Mollusca</taxon>
        <taxon>Gastropoda</taxon>
        <taxon>Heterobranchia</taxon>
        <taxon>Euthyneura</taxon>
        <taxon>Panpulmonata</taxon>
        <taxon>Sacoglossa</taxon>
        <taxon>Placobranchoidea</taxon>
        <taxon>Plakobranchidae</taxon>
        <taxon>Elysia</taxon>
    </lineage>
</organism>
<accession>A0AAV4GQV5</accession>
<evidence type="ECO:0000256" key="5">
    <source>
        <dbReference type="ARBA" id="ARBA00023136"/>
    </source>
</evidence>
<dbReference type="PROSITE" id="PS50853">
    <property type="entry name" value="FN3"/>
    <property type="match status" value="4"/>
</dbReference>
<evidence type="ECO:0000256" key="3">
    <source>
        <dbReference type="ARBA" id="ARBA00022737"/>
    </source>
</evidence>
<dbReference type="InterPro" id="IPR013783">
    <property type="entry name" value="Ig-like_fold"/>
</dbReference>
<keyword evidence="11" id="KW-1185">Reference proteome</keyword>
<dbReference type="SMART" id="SM00060">
    <property type="entry name" value="FN3"/>
    <property type="match status" value="5"/>
</dbReference>
<dbReference type="InterPro" id="IPR026966">
    <property type="entry name" value="Neurofascin/L1/NrCAM_C"/>
</dbReference>
<comment type="caution">
    <text evidence="10">The sequence shown here is derived from an EMBL/GenBank/DDBJ whole genome shotgun (WGS) entry which is preliminary data.</text>
</comment>
<feature type="domain" description="Fibronectin type-III" evidence="9">
    <location>
        <begin position="404"/>
        <end position="504"/>
    </location>
</feature>
<dbReference type="InterPro" id="IPR050964">
    <property type="entry name" value="Striated_Muscle_Regulatory"/>
</dbReference>
<keyword evidence="2 7" id="KW-0812">Transmembrane</keyword>
<dbReference type="Proteomes" id="UP000762676">
    <property type="component" value="Unassembled WGS sequence"/>
</dbReference>
<dbReference type="SUPFAM" id="SSF49265">
    <property type="entry name" value="Fibronectin type III"/>
    <property type="match status" value="3"/>
</dbReference>
<evidence type="ECO:0000313" key="11">
    <source>
        <dbReference type="Proteomes" id="UP000762676"/>
    </source>
</evidence>
<dbReference type="InterPro" id="IPR013098">
    <property type="entry name" value="Ig_I-set"/>
</dbReference>
<dbReference type="InterPro" id="IPR036116">
    <property type="entry name" value="FN3_sf"/>
</dbReference>
<feature type="domain" description="Ig-like" evidence="8">
    <location>
        <begin position="1"/>
        <end position="64"/>
    </location>
</feature>
<protein>
    <submittedName>
        <fullName evidence="10">Neural cell adhesion molecule L1</fullName>
    </submittedName>
</protein>
<keyword evidence="5 7" id="KW-0472">Membrane</keyword>
<dbReference type="Pfam" id="PF00041">
    <property type="entry name" value="fn3"/>
    <property type="match status" value="2"/>
</dbReference>
<reference evidence="10 11" key="1">
    <citation type="journal article" date="2021" name="Elife">
        <title>Chloroplast acquisition without the gene transfer in kleptoplastic sea slugs, Plakobranchus ocellatus.</title>
        <authorList>
            <person name="Maeda T."/>
            <person name="Takahashi S."/>
            <person name="Yoshida T."/>
            <person name="Shimamura S."/>
            <person name="Takaki Y."/>
            <person name="Nagai Y."/>
            <person name="Toyoda A."/>
            <person name="Suzuki Y."/>
            <person name="Arimoto A."/>
            <person name="Ishii H."/>
            <person name="Satoh N."/>
            <person name="Nishiyama T."/>
            <person name="Hasebe M."/>
            <person name="Maruyama T."/>
            <person name="Minagawa J."/>
            <person name="Obokata J."/>
            <person name="Shigenobu S."/>
        </authorList>
    </citation>
    <scope>NUCLEOTIDE SEQUENCE [LARGE SCALE GENOMIC DNA]</scope>
</reference>
<dbReference type="GO" id="GO:0016020">
    <property type="term" value="C:membrane"/>
    <property type="evidence" value="ECO:0007669"/>
    <property type="project" value="UniProtKB-SubCell"/>
</dbReference>
<keyword evidence="3" id="KW-0677">Repeat</keyword>
<feature type="compositionally biased region" description="Basic and acidic residues" evidence="6">
    <location>
        <begin position="342"/>
        <end position="364"/>
    </location>
</feature>
<sequence length="749" mass="83492">MTGRSFFTGRYKWLKDGVPVRASSRVIIREGELTIKDTSSKDTANYTCVADNGLDSDSASAMLRVKAMPDPPKNINVTVCRGKQATVTWYFDDSMSNYQKMEKFVVESLTKFDVLEGRWQHAADVAVATSTMDPKTTSYEATVTLSAYAQYKFRVRAVNALGTSAPSETSYSWCETPRSVPEKNPDNVRTDEQYTGYLVIKWDPLKQIDLNGPNFTYSVEVQKQGEDEMVPYEVDDYTVGEKWIEVNNTYQAYFLRVRSVNQVGKAMQNPKSKLGFSGEGVPQVTPGNFELDPLVKVTATSATFMWDAVNTSVEAMQGAFAGYKIRFWKTGERETTERSFIVEKEADSKSGRKRRQSPEDDGKVRGTVANLPSYAKLEADVVAINKNFESNGSNIIPIETPEGVPGPVAYFEAINRGSHHFLLHWAHPKEPNGEITHYQISYRKIKKLDFLPEEVAFDDLSPETVRVILSGLDPASQYRIFIKAYTKIGPGKEYFIDVRTHSDVVAMALPVVQHVDAGENNANITFEILSPSKSSRYGQQYKIEFKKKKSDKWEVAEEPVGQGLMWGSLDHLEPNEQYQVRVLALAHDGGTSRPSEPYTFKTAGFDVKSKGSIEGQNPTKGAKQGTFLTAAWFIGMMVAIAILILFLIIVCIIKRNRGDNYPVQEKERLRGNCDDNQDHFNGFGKPDENGLGASSSFDQDVEKVPLDAESDSLDYGDDDGSKFNEDGSFIGQYGRGEKSTDPGNSSSIV</sequence>
<evidence type="ECO:0000313" key="10">
    <source>
        <dbReference type="EMBL" id="GFR87913.1"/>
    </source>
</evidence>
<gene>
    <name evidence="10" type="ORF">ElyMa_000757500</name>
</gene>
<feature type="region of interest" description="Disordered" evidence="6">
    <location>
        <begin position="342"/>
        <end position="366"/>
    </location>
</feature>
<dbReference type="InterPro" id="IPR007110">
    <property type="entry name" value="Ig-like_dom"/>
</dbReference>
<evidence type="ECO:0000256" key="2">
    <source>
        <dbReference type="ARBA" id="ARBA00022692"/>
    </source>
</evidence>
<dbReference type="SUPFAM" id="SSF48726">
    <property type="entry name" value="Immunoglobulin"/>
    <property type="match status" value="1"/>
</dbReference>
<feature type="region of interest" description="Disordered" evidence="6">
    <location>
        <begin position="672"/>
        <end position="749"/>
    </location>
</feature>
<dbReference type="PANTHER" id="PTHR13817">
    <property type="entry name" value="TITIN"/>
    <property type="match status" value="1"/>
</dbReference>
<dbReference type="EMBL" id="BMAT01001547">
    <property type="protein sequence ID" value="GFR87913.1"/>
    <property type="molecule type" value="Genomic_DNA"/>
</dbReference>
<dbReference type="CDD" id="cd00063">
    <property type="entry name" value="FN3"/>
    <property type="match status" value="4"/>
</dbReference>
<feature type="transmembrane region" description="Helical" evidence="7">
    <location>
        <begin position="630"/>
        <end position="653"/>
    </location>
</feature>
<dbReference type="AlphaFoldDB" id="A0AAV4GQV5"/>
<feature type="domain" description="Fibronectin type-III" evidence="9">
    <location>
        <begin position="71"/>
        <end position="179"/>
    </location>
</feature>
<proteinExistence type="predicted"/>
<keyword evidence="4 7" id="KW-1133">Transmembrane helix</keyword>
<dbReference type="InterPro" id="IPR036179">
    <property type="entry name" value="Ig-like_dom_sf"/>
</dbReference>